<name>A0A1W1BJX7_9ZZZZ</name>
<dbReference type="EMBL" id="FPHK01000008">
    <property type="protein sequence ID" value="SFV53816.1"/>
    <property type="molecule type" value="Genomic_DNA"/>
</dbReference>
<accession>A0A1W1BJX7</accession>
<organism evidence="1">
    <name type="scientific">hydrothermal vent metagenome</name>
    <dbReference type="NCBI Taxonomy" id="652676"/>
    <lineage>
        <taxon>unclassified sequences</taxon>
        <taxon>metagenomes</taxon>
        <taxon>ecological metagenomes</taxon>
    </lineage>
</organism>
<evidence type="ECO:0000313" key="1">
    <source>
        <dbReference type="EMBL" id="SFV53816.1"/>
    </source>
</evidence>
<dbReference type="AlphaFoldDB" id="A0A1W1BJX7"/>
<reference evidence="1" key="1">
    <citation type="submission" date="2016-10" db="EMBL/GenBank/DDBJ databases">
        <authorList>
            <person name="de Groot N.N."/>
        </authorList>
    </citation>
    <scope>NUCLEOTIDE SEQUENCE</scope>
</reference>
<gene>
    <name evidence="1" type="ORF">MNB_SM-6-1287</name>
</gene>
<protein>
    <recommendedName>
        <fullName evidence="2">GGDEF domain-containing protein</fullName>
    </recommendedName>
</protein>
<proteinExistence type="predicted"/>
<evidence type="ECO:0008006" key="2">
    <source>
        <dbReference type="Google" id="ProtNLM"/>
    </source>
</evidence>
<sequence>MIEIAKLINTNKHLFYELINNNISQFLYREKRYNIHFSLVAVYSVKANALTLSSLQKKLRFTDTPIILNDHLICIAFDDTTDHTYIKAAENLNTLLRELDYENNFFLSTAHSSEFPNNTLEMANILIDKLQYAIEHKLANTVVYEDYII</sequence>